<keyword evidence="3" id="KW-1185">Reference proteome</keyword>
<gene>
    <name evidence="2" type="ORF">UCREL1_3127</name>
</gene>
<dbReference type="AlphaFoldDB" id="M7TIR2"/>
<dbReference type="KEGG" id="ela:UCREL1_3127"/>
<dbReference type="HOGENOM" id="CLU_1806161_0_0_1"/>
<evidence type="ECO:0000256" key="1">
    <source>
        <dbReference type="SAM" id="Phobius"/>
    </source>
</evidence>
<sequence>MATKFEADPELCSHYAGFMSHLNRRHFDALYWTLFFLVIFSLFISSWIYQRTMTFRDNKPDIDEATFRKKLKTTLAVCTVIFLVTAVFCVIEVYALLALQFCDGEDLMSLFWATWTMLQLGSEIAILGVVMALWHSLVEIRHP</sequence>
<reference evidence="3" key="1">
    <citation type="journal article" date="2013" name="Genome Announc.">
        <title>Draft genome sequence of the grapevine dieback fungus Eutypa lata UCR-EL1.</title>
        <authorList>
            <person name="Blanco-Ulate B."/>
            <person name="Rolshausen P.E."/>
            <person name="Cantu D."/>
        </authorList>
    </citation>
    <scope>NUCLEOTIDE SEQUENCE [LARGE SCALE GENOMIC DNA]</scope>
    <source>
        <strain evidence="3">UCR-EL1</strain>
    </source>
</reference>
<accession>M7TIR2</accession>
<feature type="transmembrane region" description="Helical" evidence="1">
    <location>
        <begin position="75"/>
        <end position="97"/>
    </location>
</feature>
<keyword evidence="1" id="KW-0472">Membrane</keyword>
<feature type="transmembrane region" description="Helical" evidence="1">
    <location>
        <begin position="109"/>
        <end position="134"/>
    </location>
</feature>
<feature type="transmembrane region" description="Helical" evidence="1">
    <location>
        <begin position="29"/>
        <end position="49"/>
    </location>
</feature>
<dbReference type="OMA" id="ERQCEYY"/>
<dbReference type="Proteomes" id="UP000012174">
    <property type="component" value="Unassembled WGS sequence"/>
</dbReference>
<proteinExistence type="predicted"/>
<evidence type="ECO:0000313" key="2">
    <source>
        <dbReference type="EMBL" id="EMR69851.1"/>
    </source>
</evidence>
<organism evidence="2 3">
    <name type="scientific">Eutypa lata (strain UCR-EL1)</name>
    <name type="common">Grapevine dieback disease fungus</name>
    <name type="synonym">Eutypa armeniacae</name>
    <dbReference type="NCBI Taxonomy" id="1287681"/>
    <lineage>
        <taxon>Eukaryota</taxon>
        <taxon>Fungi</taxon>
        <taxon>Dikarya</taxon>
        <taxon>Ascomycota</taxon>
        <taxon>Pezizomycotina</taxon>
        <taxon>Sordariomycetes</taxon>
        <taxon>Xylariomycetidae</taxon>
        <taxon>Xylariales</taxon>
        <taxon>Diatrypaceae</taxon>
        <taxon>Eutypa</taxon>
    </lineage>
</organism>
<dbReference type="EMBL" id="KB706002">
    <property type="protein sequence ID" value="EMR69851.1"/>
    <property type="molecule type" value="Genomic_DNA"/>
</dbReference>
<protein>
    <submittedName>
        <fullName evidence="2">Uncharacterized protein</fullName>
    </submittedName>
</protein>
<keyword evidence="1" id="KW-0812">Transmembrane</keyword>
<dbReference type="eggNOG" id="ENOG502RJ54">
    <property type="taxonomic scope" value="Eukaryota"/>
</dbReference>
<name>M7TIR2_EUTLA</name>
<evidence type="ECO:0000313" key="3">
    <source>
        <dbReference type="Proteomes" id="UP000012174"/>
    </source>
</evidence>
<dbReference type="OrthoDB" id="3537340at2759"/>
<keyword evidence="1" id="KW-1133">Transmembrane helix</keyword>